<proteinExistence type="predicted"/>
<accession>A0A9Q0AT04</accession>
<dbReference type="EMBL" id="JAFIMR010000006">
    <property type="protein sequence ID" value="KAI1877416.1"/>
    <property type="molecule type" value="Genomic_DNA"/>
</dbReference>
<dbReference type="Proteomes" id="UP000829685">
    <property type="component" value="Unassembled WGS sequence"/>
</dbReference>
<evidence type="ECO:0008006" key="4">
    <source>
        <dbReference type="Google" id="ProtNLM"/>
    </source>
</evidence>
<keyword evidence="3" id="KW-1185">Reference proteome</keyword>
<evidence type="ECO:0000313" key="2">
    <source>
        <dbReference type="EMBL" id="KAI1877416.1"/>
    </source>
</evidence>
<protein>
    <recommendedName>
        <fullName evidence="4">Zinc finger protein</fullName>
    </recommendedName>
</protein>
<feature type="compositionally biased region" description="Basic and acidic residues" evidence="1">
    <location>
        <begin position="104"/>
        <end position="123"/>
    </location>
</feature>
<gene>
    <name evidence="2" type="ORF">JX265_003424</name>
</gene>
<dbReference type="AlphaFoldDB" id="A0A9Q0AT04"/>
<reference evidence="2" key="1">
    <citation type="submission" date="2021-03" db="EMBL/GenBank/DDBJ databases">
        <title>Revisited historic fungal species revealed as producer of novel bioactive compounds through whole genome sequencing and comparative genomics.</title>
        <authorList>
            <person name="Vignolle G.A."/>
            <person name="Hochenegger N."/>
            <person name="Mach R.L."/>
            <person name="Mach-Aigner A.R."/>
            <person name="Javad Rahimi M."/>
            <person name="Salim K.A."/>
            <person name="Chan C.M."/>
            <person name="Lim L.B.L."/>
            <person name="Cai F."/>
            <person name="Druzhinina I.S."/>
            <person name="U'Ren J.M."/>
            <person name="Derntl C."/>
        </authorList>
    </citation>
    <scope>NUCLEOTIDE SEQUENCE</scope>
    <source>
        <strain evidence="2">TUCIM 5799</strain>
    </source>
</reference>
<comment type="caution">
    <text evidence="2">The sequence shown here is derived from an EMBL/GenBank/DDBJ whole genome shotgun (WGS) entry which is preliminary data.</text>
</comment>
<organism evidence="2 3">
    <name type="scientific">Neoarthrinium moseri</name>
    <dbReference type="NCBI Taxonomy" id="1658444"/>
    <lineage>
        <taxon>Eukaryota</taxon>
        <taxon>Fungi</taxon>
        <taxon>Dikarya</taxon>
        <taxon>Ascomycota</taxon>
        <taxon>Pezizomycotina</taxon>
        <taxon>Sordariomycetes</taxon>
        <taxon>Xylariomycetidae</taxon>
        <taxon>Amphisphaeriales</taxon>
        <taxon>Apiosporaceae</taxon>
        <taxon>Neoarthrinium</taxon>
    </lineage>
</organism>
<name>A0A9Q0AT04_9PEZI</name>
<evidence type="ECO:0000313" key="3">
    <source>
        <dbReference type="Proteomes" id="UP000829685"/>
    </source>
</evidence>
<feature type="region of interest" description="Disordered" evidence="1">
    <location>
        <begin position="99"/>
        <end position="127"/>
    </location>
</feature>
<sequence>MKTILKKPAGESSSKRNPTPQRSRSTQGEIMATSIESPSESPAKTEPQYPGAARIPRTQIHEERARKLGTNYGVEIEPGDWHSAEGEVYRIEKPVRIRIHRDCHRPPKRTESQKKANREKREAAAQQHQEFAPIIPHYGLAEPIVVTRPSKTGGQALVHKPPRMRVRRNCHKCATLFTPNNRICGTCGHTRCDDCPKSPNKKKKYPYGYPGDEPGPKSSSFHACHECNEKFPPNSEDGTECAQCSHEKCASCPRVPRVKVQPEPDAELLRGISSRFEQLELS</sequence>
<feature type="region of interest" description="Disordered" evidence="1">
    <location>
        <begin position="1"/>
        <end position="55"/>
    </location>
</feature>
<evidence type="ECO:0000256" key="1">
    <source>
        <dbReference type="SAM" id="MobiDB-lite"/>
    </source>
</evidence>
<feature type="compositionally biased region" description="Polar residues" evidence="1">
    <location>
        <begin position="11"/>
        <end position="42"/>
    </location>
</feature>